<sequence>MNDVIIKSMTLENFRQFKGESTLDFATDSHKNVTVIMGENGAGKTTLEQAFMWCLYGTNTFRLKELINREVRDTMISGDEERVSVTLMISHNQKNYKIVRKQRLKKQGVRFDKNPEENFWVYEQNENGDYTPLTSTKGAAMIREFLPEELSGFFFFDGERLDHMSEELLNHGKSSNFKGAVRGLVGLTAMMNAIEHLGRENLKRSVIGMINSEIDAQGDVDETELSSQIEKLQTERDNQNNRLEEIKPEHDRYQQDIGRFRKELQDMQDGIKRQNEYENCKLKKEREEAEQEKARKSIYEYFGKNIGMYILIPLLRRALNELDGENKLDKGIPHIHADTIKFLLERGKCICGTNLVEHPEAVQHLNELISSLPPYSIGNMIGQYTDRARSQTRGASGFARAFQERMANYAQHLTNIEEAEDRMHDLEKLLPDQEKVKNLNGRIAEAKVNAKRLNDEIYQLAGIVHEKESQITRLEAERLHYRQASVRNRKQLRYLAYAQAIKDELETSYKKKEEQVREDLENCINQIFEDIYDGGIQISVSENYNIVTTVIDTDAASGDEIEKNTAQSYAIIFAFIAGIIKMAKEGREVTGEKIYREDEGFPLVMDAPLSAFDKNRIKKICTVLPHIADQVIIFIKDTDGEIAEKYMQDIIGKKWLLEQETKTRSTVVERACV</sequence>
<evidence type="ECO:0000259" key="5">
    <source>
        <dbReference type="Pfam" id="PF13476"/>
    </source>
</evidence>
<dbReference type="InterPro" id="IPR038729">
    <property type="entry name" value="Rad50/SbcC_AAA"/>
</dbReference>
<feature type="domain" description="Rad50/SbcC-type AAA" evidence="5">
    <location>
        <begin position="8"/>
        <end position="275"/>
    </location>
</feature>
<gene>
    <name evidence="6" type="ORF">MITSMUL_03243</name>
</gene>
<name>C9KJP0_9FIRM</name>
<evidence type="ECO:0000256" key="3">
    <source>
        <dbReference type="ARBA" id="ARBA00013368"/>
    </source>
</evidence>
<dbReference type="AlphaFoldDB" id="C9KJP0"/>
<dbReference type="InterPro" id="IPR027417">
    <property type="entry name" value="P-loop_NTPase"/>
</dbReference>
<dbReference type="SUPFAM" id="SSF52540">
    <property type="entry name" value="P-loop containing nucleoside triphosphate hydrolases"/>
    <property type="match status" value="1"/>
</dbReference>
<dbReference type="PANTHER" id="PTHR32114:SF2">
    <property type="entry name" value="ABC TRANSPORTER ABCH.3"/>
    <property type="match status" value="1"/>
</dbReference>
<evidence type="ECO:0000256" key="4">
    <source>
        <dbReference type="SAM" id="Coils"/>
    </source>
</evidence>
<dbReference type="EMBL" id="ABWK02000001">
    <property type="protein sequence ID" value="EEX70106.1"/>
    <property type="molecule type" value="Genomic_DNA"/>
</dbReference>
<comment type="caution">
    <text evidence="6">The sequence shown here is derived from an EMBL/GenBank/DDBJ whole genome shotgun (WGS) entry which is preliminary data.</text>
</comment>
<feature type="coiled-coil region" evidence="4">
    <location>
        <begin position="222"/>
        <end position="249"/>
    </location>
</feature>
<dbReference type="HOGENOM" id="CLU_024631_1_0_9"/>
<dbReference type="Proteomes" id="UP000003671">
    <property type="component" value="Unassembled WGS sequence"/>
</dbReference>
<feature type="coiled-coil region" evidence="4">
    <location>
        <begin position="409"/>
        <end position="522"/>
    </location>
</feature>
<dbReference type="GO" id="GO:0016887">
    <property type="term" value="F:ATP hydrolysis activity"/>
    <property type="evidence" value="ECO:0007669"/>
    <property type="project" value="InterPro"/>
</dbReference>
<protein>
    <recommendedName>
        <fullName evidence="3">Nuclease SbcCD subunit C</fullName>
    </recommendedName>
</protein>
<dbReference type="GO" id="GO:0006302">
    <property type="term" value="P:double-strand break repair"/>
    <property type="evidence" value="ECO:0007669"/>
    <property type="project" value="InterPro"/>
</dbReference>
<proteinExistence type="inferred from homology"/>
<evidence type="ECO:0000256" key="2">
    <source>
        <dbReference type="ARBA" id="ARBA00011322"/>
    </source>
</evidence>
<keyword evidence="7" id="KW-1185">Reference proteome</keyword>
<comment type="similarity">
    <text evidence="1">Belongs to the SMC family. SbcC subfamily.</text>
</comment>
<comment type="subunit">
    <text evidence="2">Heterodimer of SbcC and SbcD.</text>
</comment>
<dbReference type="PANTHER" id="PTHR32114">
    <property type="entry name" value="ABC TRANSPORTER ABCH.3"/>
    <property type="match status" value="1"/>
</dbReference>
<organism evidence="6 7">
    <name type="scientific">Mitsuokella multacida DSM 20544</name>
    <dbReference type="NCBI Taxonomy" id="500635"/>
    <lineage>
        <taxon>Bacteria</taxon>
        <taxon>Bacillati</taxon>
        <taxon>Bacillota</taxon>
        <taxon>Negativicutes</taxon>
        <taxon>Selenomonadales</taxon>
        <taxon>Selenomonadaceae</taxon>
        <taxon>Mitsuokella</taxon>
    </lineage>
</organism>
<accession>C9KJP0</accession>
<evidence type="ECO:0000256" key="1">
    <source>
        <dbReference type="ARBA" id="ARBA00006930"/>
    </source>
</evidence>
<dbReference type="Pfam" id="PF13476">
    <property type="entry name" value="AAA_23"/>
    <property type="match status" value="1"/>
</dbReference>
<evidence type="ECO:0000313" key="6">
    <source>
        <dbReference type="EMBL" id="EEX70106.1"/>
    </source>
</evidence>
<reference evidence="6" key="1">
    <citation type="submission" date="2009-09" db="EMBL/GenBank/DDBJ databases">
        <authorList>
            <person name="Weinstock G."/>
            <person name="Sodergren E."/>
            <person name="Clifton S."/>
            <person name="Fulton L."/>
            <person name="Fulton B."/>
            <person name="Courtney L."/>
            <person name="Fronick C."/>
            <person name="Harrison M."/>
            <person name="Strong C."/>
            <person name="Farmer C."/>
            <person name="Delahaunty K."/>
            <person name="Markovic C."/>
            <person name="Hall O."/>
            <person name="Minx P."/>
            <person name="Tomlinson C."/>
            <person name="Mitreva M."/>
            <person name="Nelson J."/>
            <person name="Hou S."/>
            <person name="Wollam A."/>
            <person name="Pepin K.H."/>
            <person name="Johnson M."/>
            <person name="Bhonagiri V."/>
            <person name="Nash W.E."/>
            <person name="Warren W."/>
            <person name="Chinwalla A."/>
            <person name="Mardis E.R."/>
            <person name="Wilson R.K."/>
        </authorList>
    </citation>
    <scope>NUCLEOTIDE SEQUENCE [LARGE SCALE GENOMIC DNA]</scope>
    <source>
        <strain evidence="6">DSM 20544</strain>
    </source>
</reference>
<dbReference type="eggNOG" id="COG0419">
    <property type="taxonomic scope" value="Bacteria"/>
</dbReference>
<dbReference type="STRING" id="500635.MITSMUL_03243"/>
<dbReference type="Gene3D" id="3.40.50.300">
    <property type="entry name" value="P-loop containing nucleotide triphosphate hydrolases"/>
    <property type="match status" value="2"/>
</dbReference>
<evidence type="ECO:0000313" key="7">
    <source>
        <dbReference type="Proteomes" id="UP000003671"/>
    </source>
</evidence>
<dbReference type="PATRIC" id="fig|500635.8.peg.157"/>
<keyword evidence="4" id="KW-0175">Coiled coil</keyword>